<dbReference type="GO" id="GO:0042597">
    <property type="term" value="C:periplasmic space"/>
    <property type="evidence" value="ECO:0007669"/>
    <property type="project" value="UniProtKB-ARBA"/>
</dbReference>
<sequence>MKKKIFTILMFMMIALFSFNTIYAETTVVVAQNADAKSMDPTASNDVPSHRVYLNIYDTLIERDPSMKLVPALAESWEQIDPLTLVLHLRKDVKFHNGDPLKASDVVFSLTRAKESPSLMSFFYDVDKVEAVDDNTVKITTKKPFGPLTNYLAHKGAAILNEKAVKAAGNDYGQHPVGTGPFVFDSWRSGDRVTLKANPNYFKGKPAIDTLVFRVIPEGVNRTISLETKEADIAYDIDPVDLRMVKEHSGLNLIQEPAMNINYLGFNTKKAPFDNKLVRQAIAYAVDRQSIIDAVYLGAANEANSPVSPSVFGYSKDAKKYSFNVAKAKELLAQAGYPNGFKTKIWLNDNTVRRDIAVILQDQLKQVGIDLQIEILEWGSYLDRLARGEHDMFLLGWTSSPDADSALYALFHSKNHGSSGNRTYFTNQRMDQLLDMGRESTVPEDRINYYKEAQDIVQEEVPMLVLVYPYDNVGLQKTIKGFILDAESEHRLIYVSK</sequence>
<feature type="signal peptide" evidence="4">
    <location>
        <begin position="1"/>
        <end position="24"/>
    </location>
</feature>
<dbReference type="Gene3D" id="3.90.76.10">
    <property type="entry name" value="Dipeptide-binding Protein, Domain 1"/>
    <property type="match status" value="1"/>
</dbReference>
<dbReference type="GO" id="GO:0043190">
    <property type="term" value="C:ATP-binding cassette (ABC) transporter complex"/>
    <property type="evidence" value="ECO:0007669"/>
    <property type="project" value="InterPro"/>
</dbReference>
<dbReference type="CDD" id="cd08499">
    <property type="entry name" value="PBP2_Ylib_like"/>
    <property type="match status" value="1"/>
</dbReference>
<protein>
    <submittedName>
        <fullName evidence="6">Glutathione-binding protein gsiB</fullName>
    </submittedName>
</protein>
<dbReference type="SUPFAM" id="SSF53850">
    <property type="entry name" value="Periplasmic binding protein-like II"/>
    <property type="match status" value="1"/>
</dbReference>
<evidence type="ECO:0000256" key="1">
    <source>
        <dbReference type="ARBA" id="ARBA00005695"/>
    </source>
</evidence>
<organism evidence="6 7">
    <name type="scientific">Fusobacterium ulcerans</name>
    <dbReference type="NCBI Taxonomy" id="861"/>
    <lineage>
        <taxon>Bacteria</taxon>
        <taxon>Fusobacteriati</taxon>
        <taxon>Fusobacteriota</taxon>
        <taxon>Fusobacteriia</taxon>
        <taxon>Fusobacteriales</taxon>
        <taxon>Fusobacteriaceae</taxon>
        <taxon>Fusobacterium</taxon>
    </lineage>
</organism>
<dbReference type="GO" id="GO:0015833">
    <property type="term" value="P:peptide transport"/>
    <property type="evidence" value="ECO:0007669"/>
    <property type="project" value="TreeGrafter"/>
</dbReference>
<dbReference type="Gene3D" id="3.40.190.10">
    <property type="entry name" value="Periplasmic binding protein-like II"/>
    <property type="match status" value="1"/>
</dbReference>
<name>A0AAX2JFV1_9FUSO</name>
<dbReference type="PANTHER" id="PTHR30290">
    <property type="entry name" value="PERIPLASMIC BINDING COMPONENT OF ABC TRANSPORTER"/>
    <property type="match status" value="1"/>
</dbReference>
<dbReference type="Gene3D" id="3.10.105.10">
    <property type="entry name" value="Dipeptide-binding Protein, Domain 3"/>
    <property type="match status" value="1"/>
</dbReference>
<dbReference type="Pfam" id="PF00496">
    <property type="entry name" value="SBP_bac_5"/>
    <property type="match status" value="1"/>
</dbReference>
<evidence type="ECO:0000313" key="7">
    <source>
        <dbReference type="Proteomes" id="UP000249008"/>
    </source>
</evidence>
<dbReference type="Proteomes" id="UP000249008">
    <property type="component" value="Chromosome 1"/>
</dbReference>
<dbReference type="GO" id="GO:1904680">
    <property type="term" value="F:peptide transmembrane transporter activity"/>
    <property type="evidence" value="ECO:0007669"/>
    <property type="project" value="TreeGrafter"/>
</dbReference>
<dbReference type="GeneID" id="78453796"/>
<keyword evidence="3 4" id="KW-0732">Signal</keyword>
<dbReference type="InterPro" id="IPR039424">
    <property type="entry name" value="SBP_5"/>
</dbReference>
<keyword evidence="2" id="KW-0813">Transport</keyword>
<dbReference type="PANTHER" id="PTHR30290:SF9">
    <property type="entry name" value="OLIGOPEPTIDE-BINDING PROTEIN APPA"/>
    <property type="match status" value="1"/>
</dbReference>
<dbReference type="AlphaFoldDB" id="A0AAX2JFV1"/>
<proteinExistence type="inferred from homology"/>
<evidence type="ECO:0000256" key="2">
    <source>
        <dbReference type="ARBA" id="ARBA00022448"/>
    </source>
</evidence>
<dbReference type="KEGG" id="ful:C4N20_03165"/>
<dbReference type="InterPro" id="IPR030678">
    <property type="entry name" value="Peptide/Ni-bd"/>
</dbReference>
<feature type="domain" description="Solute-binding protein family 5" evidence="5">
    <location>
        <begin position="68"/>
        <end position="416"/>
    </location>
</feature>
<dbReference type="PIRSF" id="PIRSF002741">
    <property type="entry name" value="MppA"/>
    <property type="match status" value="1"/>
</dbReference>
<evidence type="ECO:0000256" key="4">
    <source>
        <dbReference type="SAM" id="SignalP"/>
    </source>
</evidence>
<dbReference type="PROSITE" id="PS01040">
    <property type="entry name" value="SBP_BACTERIAL_5"/>
    <property type="match status" value="1"/>
</dbReference>
<evidence type="ECO:0000256" key="3">
    <source>
        <dbReference type="ARBA" id="ARBA00022729"/>
    </source>
</evidence>
<reference evidence="6 7" key="1">
    <citation type="submission" date="2018-06" db="EMBL/GenBank/DDBJ databases">
        <authorList>
            <consortium name="Pathogen Informatics"/>
            <person name="Doyle S."/>
        </authorList>
    </citation>
    <scope>NUCLEOTIDE SEQUENCE [LARGE SCALE GENOMIC DNA]</scope>
    <source>
        <strain evidence="6 7">NCTC12112</strain>
    </source>
</reference>
<accession>A0AAX2JFV1</accession>
<comment type="similarity">
    <text evidence="1">Belongs to the bacterial solute-binding protein 5 family.</text>
</comment>
<dbReference type="EMBL" id="LS483487">
    <property type="protein sequence ID" value="SQJ10946.1"/>
    <property type="molecule type" value="Genomic_DNA"/>
</dbReference>
<evidence type="ECO:0000259" key="5">
    <source>
        <dbReference type="Pfam" id="PF00496"/>
    </source>
</evidence>
<dbReference type="InterPro" id="IPR023765">
    <property type="entry name" value="SBP_5_CS"/>
</dbReference>
<dbReference type="InterPro" id="IPR000914">
    <property type="entry name" value="SBP_5_dom"/>
</dbReference>
<dbReference type="RefSeq" id="WP_005980942.1">
    <property type="nucleotide sequence ID" value="NZ_BAABXY010000001.1"/>
</dbReference>
<gene>
    <name evidence="6" type="primary">gsiB_8</name>
    <name evidence="6" type="ORF">NCTC12112_02516</name>
</gene>
<feature type="chain" id="PRO_5043892397" evidence="4">
    <location>
        <begin position="25"/>
        <end position="497"/>
    </location>
</feature>
<evidence type="ECO:0000313" key="6">
    <source>
        <dbReference type="EMBL" id="SQJ10946.1"/>
    </source>
</evidence>